<dbReference type="Pfam" id="PF01738">
    <property type="entry name" value="DLH"/>
    <property type="match status" value="1"/>
</dbReference>
<keyword evidence="3" id="KW-1185">Reference proteome</keyword>
<dbReference type="PANTHER" id="PTHR22946">
    <property type="entry name" value="DIENELACTONE HYDROLASE DOMAIN-CONTAINING PROTEIN-RELATED"/>
    <property type="match status" value="1"/>
</dbReference>
<dbReference type="GO" id="GO:0016787">
    <property type="term" value="F:hydrolase activity"/>
    <property type="evidence" value="ECO:0007669"/>
    <property type="project" value="UniProtKB-KW"/>
</dbReference>
<dbReference type="RefSeq" id="WP_075007750.1">
    <property type="nucleotide sequence ID" value="NZ_FOAP01000009.1"/>
</dbReference>
<dbReference type="InterPro" id="IPR050261">
    <property type="entry name" value="FrsA_esterase"/>
</dbReference>
<dbReference type="SUPFAM" id="SSF53474">
    <property type="entry name" value="alpha/beta-Hydrolases"/>
    <property type="match status" value="1"/>
</dbReference>
<feature type="domain" description="Dienelactone hydrolase" evidence="1">
    <location>
        <begin position="19"/>
        <end position="237"/>
    </location>
</feature>
<protein>
    <submittedName>
        <fullName evidence="2">Dienelactone hydrolase</fullName>
    </submittedName>
</protein>
<organism evidence="2 3">
    <name type="scientific">Stigmatella aurantiaca</name>
    <dbReference type="NCBI Taxonomy" id="41"/>
    <lineage>
        <taxon>Bacteria</taxon>
        <taxon>Pseudomonadati</taxon>
        <taxon>Myxococcota</taxon>
        <taxon>Myxococcia</taxon>
        <taxon>Myxococcales</taxon>
        <taxon>Cystobacterineae</taxon>
        <taxon>Archangiaceae</taxon>
        <taxon>Stigmatella</taxon>
    </lineage>
</organism>
<keyword evidence="2" id="KW-0378">Hydrolase</keyword>
<sequence length="239" mass="26412">MTIESRKLVYDGPGGPFEGVVAWDTASAQRRPGILVAPSWHGQSEYEAQKAVALAELGYVGFAIDIYGQGRRGDTTERARALMLELDRDRKVLQARMASALALLRTFDTVDPARTGAIGFCLGGKCVLDLARMGADVSGVVSFHGVFDPPPYPNAERIPAKVLVCHGWEDWFAKPEHVMALTQELTRSQVDWQLHAYGHTKHAFTVPGLNDPSLGLAYHPDADRRSWQAMQDFFRELFG</sequence>
<evidence type="ECO:0000313" key="3">
    <source>
        <dbReference type="Proteomes" id="UP000182719"/>
    </source>
</evidence>
<dbReference type="Proteomes" id="UP000182719">
    <property type="component" value="Unassembled WGS sequence"/>
</dbReference>
<evidence type="ECO:0000313" key="2">
    <source>
        <dbReference type="EMBL" id="SEL85301.1"/>
    </source>
</evidence>
<accession>A0A1H7TKG8</accession>
<gene>
    <name evidence="2" type="ORF">SAMN05444354_10953</name>
</gene>
<reference evidence="3" key="1">
    <citation type="submission" date="2016-10" db="EMBL/GenBank/DDBJ databases">
        <authorList>
            <person name="Varghese N."/>
            <person name="Submissions S."/>
        </authorList>
    </citation>
    <scope>NUCLEOTIDE SEQUENCE [LARGE SCALE GENOMIC DNA]</scope>
    <source>
        <strain evidence="3">DSM 17044</strain>
    </source>
</reference>
<name>A0A1H7TKG8_STIAU</name>
<dbReference type="InterPro" id="IPR002925">
    <property type="entry name" value="Dienelactn_hydro"/>
</dbReference>
<dbReference type="PANTHER" id="PTHR22946:SF0">
    <property type="entry name" value="DIENELACTONE HYDROLASE DOMAIN-CONTAINING PROTEIN"/>
    <property type="match status" value="1"/>
</dbReference>
<evidence type="ECO:0000259" key="1">
    <source>
        <dbReference type="Pfam" id="PF01738"/>
    </source>
</evidence>
<dbReference type="OrthoDB" id="9787933at2"/>
<dbReference type="InterPro" id="IPR029058">
    <property type="entry name" value="AB_hydrolase_fold"/>
</dbReference>
<dbReference type="EMBL" id="FOAP01000009">
    <property type="protein sequence ID" value="SEL85301.1"/>
    <property type="molecule type" value="Genomic_DNA"/>
</dbReference>
<dbReference type="Gene3D" id="3.40.50.1820">
    <property type="entry name" value="alpha/beta hydrolase"/>
    <property type="match status" value="1"/>
</dbReference>
<dbReference type="AlphaFoldDB" id="A0A1H7TKG8"/>
<proteinExistence type="predicted"/>